<organism evidence="2 3">
    <name type="scientific">Gordonia effusa NBRC 100432</name>
    <dbReference type="NCBI Taxonomy" id="1077974"/>
    <lineage>
        <taxon>Bacteria</taxon>
        <taxon>Bacillati</taxon>
        <taxon>Actinomycetota</taxon>
        <taxon>Actinomycetes</taxon>
        <taxon>Mycobacteriales</taxon>
        <taxon>Gordoniaceae</taxon>
        <taxon>Gordonia</taxon>
    </lineage>
</organism>
<dbReference type="RefSeq" id="WP_007316531.1">
    <property type="nucleotide sequence ID" value="NZ_BAEH01000021.1"/>
</dbReference>
<dbReference type="eggNOG" id="ENOG5031EXD">
    <property type="taxonomic scope" value="Bacteria"/>
</dbReference>
<dbReference type="STRING" id="1077974.GOEFS_021_00200"/>
<evidence type="ECO:0000256" key="1">
    <source>
        <dbReference type="SAM" id="SignalP"/>
    </source>
</evidence>
<dbReference type="OrthoDB" id="4376544at2"/>
<name>H0QWJ2_9ACTN</name>
<dbReference type="EMBL" id="BAEH01000021">
    <property type="protein sequence ID" value="GAB17193.1"/>
    <property type="molecule type" value="Genomic_DNA"/>
</dbReference>
<reference evidence="2 3" key="1">
    <citation type="submission" date="2011-12" db="EMBL/GenBank/DDBJ databases">
        <title>Whole genome shotgun sequence of Gordonia effusa NBRC 100432.</title>
        <authorList>
            <person name="Yoshida I."/>
            <person name="Takarada H."/>
            <person name="Hosoyama A."/>
            <person name="Tsuchikane K."/>
            <person name="Katsumata H."/>
            <person name="Yamazaki S."/>
            <person name="Fujita N."/>
        </authorList>
    </citation>
    <scope>NUCLEOTIDE SEQUENCE [LARGE SCALE GENOMIC DNA]</scope>
    <source>
        <strain evidence="2 3">NBRC 100432</strain>
    </source>
</reference>
<keyword evidence="1" id="KW-0732">Signal</keyword>
<dbReference type="Proteomes" id="UP000035034">
    <property type="component" value="Unassembled WGS sequence"/>
</dbReference>
<feature type="chain" id="PRO_5003536872" evidence="1">
    <location>
        <begin position="29"/>
        <end position="186"/>
    </location>
</feature>
<gene>
    <name evidence="2" type="ORF">GOEFS_021_00200</name>
</gene>
<keyword evidence="3" id="KW-1185">Reference proteome</keyword>
<proteinExistence type="predicted"/>
<comment type="caution">
    <text evidence="2">The sequence shown here is derived from an EMBL/GenBank/DDBJ whole genome shotgun (WGS) entry which is preliminary data.</text>
</comment>
<sequence>MSRTRVIAAAAAVGAAVSIAIAPAIASAAPAAPAATKVATTNALSFSIPAIGGIETPPGGVPGGSFQQTTVNARPASTAGSVTFSVANPVTWSGPNSYLYGQYTYRYVGVSWRNLQTGKTGTVDLRHWQAPATDSGPGYSWTLPTSATVVTGSGPVVATVTVFREQWERPGMPISVIPGVSALLVP</sequence>
<dbReference type="AlphaFoldDB" id="H0QWJ2"/>
<evidence type="ECO:0000313" key="2">
    <source>
        <dbReference type="EMBL" id="GAB17193.1"/>
    </source>
</evidence>
<accession>H0QWJ2</accession>
<evidence type="ECO:0000313" key="3">
    <source>
        <dbReference type="Proteomes" id="UP000035034"/>
    </source>
</evidence>
<feature type="signal peptide" evidence="1">
    <location>
        <begin position="1"/>
        <end position="28"/>
    </location>
</feature>
<protein>
    <submittedName>
        <fullName evidence="2">Uncharacterized protein</fullName>
    </submittedName>
</protein>